<organism evidence="2 3">
    <name type="scientific">Brassica carinata</name>
    <name type="common">Ethiopian mustard</name>
    <name type="synonym">Abyssinian cabbage</name>
    <dbReference type="NCBI Taxonomy" id="52824"/>
    <lineage>
        <taxon>Eukaryota</taxon>
        <taxon>Viridiplantae</taxon>
        <taxon>Streptophyta</taxon>
        <taxon>Embryophyta</taxon>
        <taxon>Tracheophyta</taxon>
        <taxon>Spermatophyta</taxon>
        <taxon>Magnoliopsida</taxon>
        <taxon>eudicotyledons</taxon>
        <taxon>Gunneridae</taxon>
        <taxon>Pentapetalae</taxon>
        <taxon>rosids</taxon>
        <taxon>malvids</taxon>
        <taxon>Brassicales</taxon>
        <taxon>Brassicaceae</taxon>
        <taxon>Brassiceae</taxon>
        <taxon>Brassica</taxon>
    </lineage>
</organism>
<dbReference type="SMART" id="SM00256">
    <property type="entry name" value="FBOX"/>
    <property type="match status" value="1"/>
</dbReference>
<dbReference type="PANTHER" id="PTHR31111">
    <property type="entry name" value="BNAA05G37150D PROTEIN-RELATED"/>
    <property type="match status" value="1"/>
</dbReference>
<dbReference type="EMBL" id="JAAMPC010000007">
    <property type="protein sequence ID" value="KAG2304869.1"/>
    <property type="molecule type" value="Genomic_DNA"/>
</dbReference>
<comment type="caution">
    <text evidence="2">The sequence shown here is derived from an EMBL/GenBank/DDBJ whole genome shotgun (WGS) entry which is preliminary data.</text>
</comment>
<dbReference type="InterPro" id="IPR013187">
    <property type="entry name" value="F-box-assoc_dom_typ3"/>
</dbReference>
<dbReference type="InterPro" id="IPR036047">
    <property type="entry name" value="F-box-like_dom_sf"/>
</dbReference>
<dbReference type="Proteomes" id="UP000886595">
    <property type="component" value="Unassembled WGS sequence"/>
</dbReference>
<evidence type="ECO:0000259" key="1">
    <source>
        <dbReference type="PROSITE" id="PS50181"/>
    </source>
</evidence>
<dbReference type="NCBIfam" id="TIGR01640">
    <property type="entry name" value="F_box_assoc_1"/>
    <property type="match status" value="1"/>
</dbReference>
<reference evidence="2 3" key="1">
    <citation type="submission" date="2020-02" db="EMBL/GenBank/DDBJ databases">
        <authorList>
            <person name="Ma Q."/>
            <person name="Huang Y."/>
            <person name="Song X."/>
            <person name="Pei D."/>
        </authorList>
    </citation>
    <scope>NUCLEOTIDE SEQUENCE [LARGE SCALE GENOMIC DNA]</scope>
    <source>
        <strain evidence="2">Sxm20200214</strain>
        <tissue evidence="2">Leaf</tissue>
    </source>
</reference>
<dbReference type="AlphaFoldDB" id="A0A8X7SIW8"/>
<proteinExistence type="predicted"/>
<gene>
    <name evidence="2" type="ORF">Bca52824_033520</name>
</gene>
<protein>
    <recommendedName>
        <fullName evidence="1">F-box domain-containing protein</fullName>
    </recommendedName>
</protein>
<dbReference type="Gene3D" id="1.20.1280.50">
    <property type="match status" value="1"/>
</dbReference>
<dbReference type="OrthoDB" id="687122at2759"/>
<dbReference type="SUPFAM" id="SSF81383">
    <property type="entry name" value="F-box domain"/>
    <property type="match status" value="1"/>
</dbReference>
<evidence type="ECO:0000313" key="3">
    <source>
        <dbReference type="Proteomes" id="UP000886595"/>
    </source>
</evidence>
<dbReference type="PROSITE" id="PS50181">
    <property type="entry name" value="FBOX"/>
    <property type="match status" value="1"/>
</dbReference>
<dbReference type="InterPro" id="IPR001810">
    <property type="entry name" value="F-box_dom"/>
</dbReference>
<keyword evidence="3" id="KW-1185">Reference proteome</keyword>
<dbReference type="PANTHER" id="PTHR31111:SF42">
    <property type="entry name" value="F-BOX DOMAIN-CONTAINING PROTEIN"/>
    <property type="match status" value="1"/>
</dbReference>
<sequence length="399" mass="46219">MDHQQKTTEKIHKKARIKSQESVVRSSFPLDLISEILSKLPLKSVVRFRSVSKLWSSVTTDPYFINWLETRSTKKPSIALCFKRDDKLFLFLIPQDHPNSNETHSIYSQYVDSYHMTYPKSCLFSPKVSVHGLIGCFQEATEPMIWNPTTRKLLTLTKPEKTWEYATFFLGYDPIDAKHKVLYIRFDETIDEGCVLTLGSAQESWRRIKTKHKHCVTSYSTHHVCINGVVYYKAYTDQTESVCIIMSFDVRSQELHVIKLPWNKIGGTGILASYEGRLACVKVNAGHGTALWTLMDAEKNEWSRRYFPVPVPYIDDQSLKIRFSFIGITDAGEFVYVPYTIYNSFYVLYYDTKINKFHRVEFKGIASDESRLKHGLLNSRLYNNIPAAVLNHIESLRSF</sequence>
<dbReference type="CDD" id="cd22157">
    <property type="entry name" value="F-box_AtFBW1-like"/>
    <property type="match status" value="1"/>
</dbReference>
<feature type="domain" description="F-box" evidence="1">
    <location>
        <begin position="22"/>
        <end position="70"/>
    </location>
</feature>
<evidence type="ECO:0000313" key="2">
    <source>
        <dbReference type="EMBL" id="KAG2304869.1"/>
    </source>
</evidence>
<dbReference type="Pfam" id="PF08268">
    <property type="entry name" value="FBA_3"/>
    <property type="match status" value="1"/>
</dbReference>
<dbReference type="Pfam" id="PF00646">
    <property type="entry name" value="F-box"/>
    <property type="match status" value="1"/>
</dbReference>
<name>A0A8X7SIW8_BRACI</name>
<dbReference type="InterPro" id="IPR017451">
    <property type="entry name" value="F-box-assoc_interact_dom"/>
</dbReference>
<accession>A0A8X7SIW8</accession>